<evidence type="ECO:0000313" key="3">
    <source>
        <dbReference type="Proteomes" id="UP000465622"/>
    </source>
</evidence>
<organism evidence="2 3">
    <name type="scientific">Mycolicibacterium mageritense</name>
    <name type="common">Mycobacterium mageritense</name>
    <dbReference type="NCBI Taxonomy" id="53462"/>
    <lineage>
        <taxon>Bacteria</taxon>
        <taxon>Bacillati</taxon>
        <taxon>Actinomycetota</taxon>
        <taxon>Actinomycetes</taxon>
        <taxon>Mycobacteriales</taxon>
        <taxon>Mycobacteriaceae</taxon>
        <taxon>Mycolicibacterium</taxon>
    </lineage>
</organism>
<gene>
    <name evidence="2" type="ORF">MMAGJ_04210</name>
</gene>
<keyword evidence="3" id="KW-1185">Reference proteome</keyword>
<dbReference type="Proteomes" id="UP000465622">
    <property type="component" value="Chromosome"/>
</dbReference>
<name>A0ABM7HKY8_MYCME</name>
<protein>
    <submittedName>
        <fullName evidence="2">Uncharacterized protein</fullName>
    </submittedName>
</protein>
<accession>A0ABM7HKY8</accession>
<dbReference type="EMBL" id="AP022567">
    <property type="protein sequence ID" value="BBX31139.1"/>
    <property type="molecule type" value="Genomic_DNA"/>
</dbReference>
<proteinExistence type="predicted"/>
<evidence type="ECO:0000256" key="1">
    <source>
        <dbReference type="SAM" id="MobiDB-lite"/>
    </source>
</evidence>
<sequence length="236" mass="25761">MNLQGWLDWVVSDHRPSLATLRYDLERAIPRVSGMWKPWVEDPRDLHGQAFCTDVRSMVLHMREQRGAIAGDSLLTSRGNGLSVQISNGRGMDLRVRRWPSKMLHGERVRVVVLPGGGGQRLIRVASEPGKQMALDEGLGAEVFAAPLKTPAGDHDVFSLWWPTEDMMGLEEAVLAAVVDVDSASRVQILATAPLPPVTESPLLSLPRRVARPANDFGELEPPVRGSGTTDPGEPA</sequence>
<feature type="region of interest" description="Disordered" evidence="1">
    <location>
        <begin position="214"/>
        <end position="236"/>
    </location>
</feature>
<evidence type="ECO:0000313" key="2">
    <source>
        <dbReference type="EMBL" id="BBX31139.1"/>
    </source>
</evidence>
<reference evidence="2 3" key="1">
    <citation type="journal article" date="2019" name="Emerg. Microbes Infect.">
        <title>Comprehensive subspecies identification of 175 nontuberculous mycobacteria species based on 7547 genomic profiles.</title>
        <authorList>
            <person name="Matsumoto Y."/>
            <person name="Kinjo T."/>
            <person name="Motooka D."/>
            <person name="Nabeya D."/>
            <person name="Jung N."/>
            <person name="Uechi K."/>
            <person name="Horii T."/>
            <person name="Iida T."/>
            <person name="Fujita J."/>
            <person name="Nakamura S."/>
        </authorList>
    </citation>
    <scope>NUCLEOTIDE SEQUENCE [LARGE SCALE GENOMIC DNA]</scope>
    <source>
        <strain evidence="2 3">JCM 12375</strain>
    </source>
</reference>